<evidence type="ECO:0000256" key="2">
    <source>
        <dbReference type="SAM" id="MobiDB-lite"/>
    </source>
</evidence>
<evidence type="ECO:0000256" key="1">
    <source>
        <dbReference type="SAM" id="Coils"/>
    </source>
</evidence>
<keyword evidence="1" id="KW-0175">Coiled coil</keyword>
<dbReference type="InterPro" id="IPR002477">
    <property type="entry name" value="Peptidoglycan-bd-like"/>
</dbReference>
<evidence type="ECO:0000259" key="3">
    <source>
        <dbReference type="PROSITE" id="PS50234"/>
    </source>
</evidence>
<dbReference type="STRING" id="83401.SAMN05421742_101610"/>
<sequence length="550" mass="58684">MTQDPAQFSPPGSRKKSLAAPARLPLPLLPTLLALSLLAALLAARPAAAALSFEGPEGAVNSLIELDRTAIPAGRPDQLYVIVRLRAPQDVADGERPRPPLNLALVLDRSGSMESKGKMDYLKAAARDLIDRLAPGDRLAIVEYDDRITVAAPSAPVRDRAALKRVIDGLEPRGSTNLAGGLLAGLHSVAAHYDSEAVNRVLLLSDGLANVGLTTTPEIRNALLRGTTRRLPVTTLGLGLDYNEDLMQDVAEYTGGAYHYIESPHQMADVFARELSALMDTVAGDMRLEFRPGGAVSNVTVFGYPSHRQGATTVIPLPDLYAGQERTITLRLDVAGQGQGSVSLGQLDLAYRDVKAEQPVHTSQALSVLATTERAVLDTALNREAKVEATLAEVESRHQQALEKAQAGRWDEAQADMAATARELEDVNQDLDDARLSDKMEALKVEEQQVGAAAAAPASASSKMFMKRSKNRLYQAYQGERGGYVLSPGDSGPQVEDLQNALSAAGLYTGPADGVFSPDLENAVRTYQTNNGLDTDGRAGPQTLNSLGLY</sequence>
<dbReference type="RefSeq" id="WP_176787559.1">
    <property type="nucleotide sequence ID" value="NZ_FNCV01000001.1"/>
</dbReference>
<dbReference type="PANTHER" id="PTHR10579">
    <property type="entry name" value="CALCIUM-ACTIVATED CHLORIDE CHANNEL REGULATOR"/>
    <property type="match status" value="1"/>
</dbReference>
<name>A0A1G7VD66_9PROT</name>
<feature type="coiled-coil region" evidence="1">
    <location>
        <begin position="377"/>
        <end position="437"/>
    </location>
</feature>
<dbReference type="EMBL" id="FNCV01000001">
    <property type="protein sequence ID" value="SDG57299.1"/>
    <property type="molecule type" value="Genomic_DNA"/>
</dbReference>
<dbReference type="SUPFAM" id="SSF47090">
    <property type="entry name" value="PGBD-like"/>
    <property type="match status" value="1"/>
</dbReference>
<dbReference type="SUPFAM" id="SSF53300">
    <property type="entry name" value="vWA-like"/>
    <property type="match status" value="1"/>
</dbReference>
<evidence type="ECO:0000313" key="4">
    <source>
        <dbReference type="EMBL" id="SDG57299.1"/>
    </source>
</evidence>
<protein>
    <submittedName>
        <fullName evidence="4">Ca-activated chloride channel family protein</fullName>
    </submittedName>
</protein>
<dbReference type="InterPro" id="IPR036365">
    <property type="entry name" value="PGBD-like_sf"/>
</dbReference>
<dbReference type="Gene3D" id="3.40.50.410">
    <property type="entry name" value="von Willebrand factor, type A domain"/>
    <property type="match status" value="1"/>
</dbReference>
<proteinExistence type="predicted"/>
<dbReference type="SMART" id="SM00327">
    <property type="entry name" value="VWA"/>
    <property type="match status" value="1"/>
</dbReference>
<dbReference type="InterPro" id="IPR051266">
    <property type="entry name" value="CLCR"/>
</dbReference>
<dbReference type="InterPro" id="IPR002035">
    <property type="entry name" value="VWF_A"/>
</dbReference>
<feature type="domain" description="VWFA" evidence="3">
    <location>
        <begin position="102"/>
        <end position="282"/>
    </location>
</feature>
<reference evidence="5" key="1">
    <citation type="submission" date="2016-10" db="EMBL/GenBank/DDBJ databases">
        <authorList>
            <person name="Varghese N."/>
            <person name="Submissions S."/>
        </authorList>
    </citation>
    <scope>NUCLEOTIDE SEQUENCE [LARGE SCALE GENOMIC DNA]</scope>
    <source>
        <strain evidence="5">930I</strain>
    </source>
</reference>
<dbReference type="Pfam" id="PF13519">
    <property type="entry name" value="VWA_2"/>
    <property type="match status" value="1"/>
</dbReference>
<dbReference type="Proteomes" id="UP000217076">
    <property type="component" value="Unassembled WGS sequence"/>
</dbReference>
<feature type="region of interest" description="Disordered" evidence="2">
    <location>
        <begin position="529"/>
        <end position="550"/>
    </location>
</feature>
<evidence type="ECO:0000313" key="5">
    <source>
        <dbReference type="Proteomes" id="UP000217076"/>
    </source>
</evidence>
<dbReference type="PROSITE" id="PS50234">
    <property type="entry name" value="VWFA"/>
    <property type="match status" value="1"/>
</dbReference>
<gene>
    <name evidence="4" type="ORF">SAMN05421742_101610</name>
</gene>
<dbReference type="Gene3D" id="1.10.101.10">
    <property type="entry name" value="PGBD-like superfamily/PGBD"/>
    <property type="match status" value="1"/>
</dbReference>
<dbReference type="InterPro" id="IPR036465">
    <property type="entry name" value="vWFA_dom_sf"/>
</dbReference>
<dbReference type="PANTHER" id="PTHR10579:SF43">
    <property type="entry name" value="ZINC FINGER (C3HC4-TYPE RING FINGER) FAMILY PROTEIN"/>
    <property type="match status" value="1"/>
</dbReference>
<organism evidence="4 5">
    <name type="scientific">Roseospirillum parvum</name>
    <dbReference type="NCBI Taxonomy" id="83401"/>
    <lineage>
        <taxon>Bacteria</taxon>
        <taxon>Pseudomonadati</taxon>
        <taxon>Pseudomonadota</taxon>
        <taxon>Alphaproteobacteria</taxon>
        <taxon>Rhodospirillales</taxon>
        <taxon>Rhodospirillaceae</taxon>
        <taxon>Roseospirillum</taxon>
    </lineage>
</organism>
<accession>A0A1G7VD66</accession>
<keyword evidence="5" id="KW-1185">Reference proteome</keyword>
<dbReference type="Pfam" id="PF01471">
    <property type="entry name" value="PG_binding_1"/>
    <property type="match status" value="1"/>
</dbReference>
<dbReference type="InterPro" id="IPR036366">
    <property type="entry name" value="PGBDSf"/>
</dbReference>
<dbReference type="AlphaFoldDB" id="A0A1G7VD66"/>